<sequence length="310" mass="33410">MSILSAGLLVFSATLTCPVPAMAKVAESPIIADFEEHGVNVGSENWIRDPQTGEIVPAPPNYVSDDPNQYKADLQCQVDDNALDKKCLPGQVQCPPREPGGKSGTPVIWKVAPKAIPNPTWIDWKSGNNGPSCLYDQKPEDVLPRIAARIESDFRNLPIKPADLTAQPSPHTLKGAETNIFADAVEQQFDVTLLGQRVHIVATPVEYSYAYGDGNSLGPTPFAGGPLPEAEWGQKTRTSHVYQQTGDFRVSVTTTFRGTYSVNGGPNMPIPGTGQFVSPSLKVSVWRSITRNYADNCIVNPRGEGCPGVP</sequence>
<evidence type="ECO:0000256" key="1">
    <source>
        <dbReference type="SAM" id="SignalP"/>
    </source>
</evidence>
<comment type="caution">
    <text evidence="3">The sequence shown here is derived from an EMBL/GenBank/DDBJ whole genome shotgun (WGS) entry which is preliminary data.</text>
</comment>
<dbReference type="PROSITE" id="PS50093">
    <property type="entry name" value="PKD"/>
    <property type="match status" value="1"/>
</dbReference>
<protein>
    <recommendedName>
        <fullName evidence="2">PKD domain-containing protein</fullName>
    </recommendedName>
</protein>
<reference evidence="3 4" key="1">
    <citation type="submission" date="2024-09" db="EMBL/GenBank/DDBJ databases">
        <authorList>
            <person name="Sun Q."/>
            <person name="Mori K."/>
        </authorList>
    </citation>
    <scope>NUCLEOTIDE SEQUENCE [LARGE SCALE GENOMIC DNA]</scope>
    <source>
        <strain evidence="3 4">JCM 1334</strain>
    </source>
</reference>
<evidence type="ECO:0000313" key="3">
    <source>
        <dbReference type="EMBL" id="MFB9821224.1"/>
    </source>
</evidence>
<accession>A0ABV5Y3T5</accession>
<feature type="domain" description="PKD" evidence="2">
    <location>
        <begin position="203"/>
        <end position="255"/>
    </location>
</feature>
<keyword evidence="4" id="KW-1185">Reference proteome</keyword>
<evidence type="ECO:0000259" key="2">
    <source>
        <dbReference type="PROSITE" id="PS50093"/>
    </source>
</evidence>
<dbReference type="Proteomes" id="UP001589702">
    <property type="component" value="Unassembled WGS sequence"/>
</dbReference>
<feature type="signal peptide" evidence="1">
    <location>
        <begin position="1"/>
        <end position="23"/>
    </location>
</feature>
<gene>
    <name evidence="3" type="ORF">ACFFP1_17155</name>
</gene>
<name>A0ABV5Y3T5_ARTRM</name>
<dbReference type="EMBL" id="JBHMBC010000028">
    <property type="protein sequence ID" value="MFB9821224.1"/>
    <property type="molecule type" value="Genomic_DNA"/>
</dbReference>
<dbReference type="RefSeq" id="WP_234753258.1">
    <property type="nucleotide sequence ID" value="NZ_BAAAWN010000001.1"/>
</dbReference>
<dbReference type="InterPro" id="IPR000601">
    <property type="entry name" value="PKD_dom"/>
</dbReference>
<evidence type="ECO:0000313" key="4">
    <source>
        <dbReference type="Proteomes" id="UP001589702"/>
    </source>
</evidence>
<organism evidence="3 4">
    <name type="scientific">Arthrobacter ramosus</name>
    <dbReference type="NCBI Taxonomy" id="1672"/>
    <lineage>
        <taxon>Bacteria</taxon>
        <taxon>Bacillati</taxon>
        <taxon>Actinomycetota</taxon>
        <taxon>Actinomycetes</taxon>
        <taxon>Micrococcales</taxon>
        <taxon>Micrococcaceae</taxon>
        <taxon>Arthrobacter</taxon>
    </lineage>
</organism>
<proteinExistence type="predicted"/>
<feature type="chain" id="PRO_5045887299" description="PKD domain-containing protein" evidence="1">
    <location>
        <begin position="24"/>
        <end position="310"/>
    </location>
</feature>
<keyword evidence="1" id="KW-0732">Signal</keyword>